<evidence type="ECO:0000256" key="3">
    <source>
        <dbReference type="SAM" id="MobiDB-lite"/>
    </source>
</evidence>
<dbReference type="PROSITE" id="PS50293">
    <property type="entry name" value="TPR_REGION"/>
    <property type="match status" value="1"/>
</dbReference>
<dbReference type="Pfam" id="PF00515">
    <property type="entry name" value="TPR_1"/>
    <property type="match status" value="1"/>
</dbReference>
<feature type="compositionally biased region" description="Basic residues" evidence="3">
    <location>
        <begin position="770"/>
        <end position="783"/>
    </location>
</feature>
<dbReference type="SUPFAM" id="SSF57850">
    <property type="entry name" value="RING/U-box"/>
    <property type="match status" value="1"/>
</dbReference>
<evidence type="ECO:0000259" key="4">
    <source>
        <dbReference type="PROSITE" id="PS50089"/>
    </source>
</evidence>
<dbReference type="Proteomes" id="UP000886595">
    <property type="component" value="Unassembled WGS sequence"/>
</dbReference>
<feature type="compositionally biased region" description="Polar residues" evidence="3">
    <location>
        <begin position="826"/>
        <end position="848"/>
    </location>
</feature>
<protein>
    <recommendedName>
        <fullName evidence="4">RING-type domain-containing protein</fullName>
    </recommendedName>
</protein>
<feature type="region of interest" description="Disordered" evidence="3">
    <location>
        <begin position="770"/>
        <end position="883"/>
    </location>
</feature>
<comment type="caution">
    <text evidence="5">The sequence shown here is derived from an EMBL/GenBank/DDBJ whole genome shotgun (WGS) entry which is preliminary data.</text>
</comment>
<evidence type="ECO:0000313" key="6">
    <source>
        <dbReference type="Proteomes" id="UP000886595"/>
    </source>
</evidence>
<dbReference type="InterPro" id="IPR001841">
    <property type="entry name" value="Znf_RING"/>
</dbReference>
<dbReference type="PANTHER" id="PTHR48433:SF1">
    <property type="entry name" value="OUTER ENVELOPE PROTEIN 61-LIKE"/>
    <property type="match status" value="1"/>
</dbReference>
<feature type="compositionally biased region" description="Polar residues" evidence="3">
    <location>
        <begin position="949"/>
        <end position="966"/>
    </location>
</feature>
<evidence type="ECO:0000313" key="5">
    <source>
        <dbReference type="EMBL" id="KAG2333571.1"/>
    </source>
</evidence>
<feature type="domain" description="RING-type" evidence="4">
    <location>
        <begin position="657"/>
        <end position="697"/>
    </location>
</feature>
<dbReference type="Pfam" id="PF13639">
    <property type="entry name" value="zf-RING_2"/>
    <property type="match status" value="1"/>
</dbReference>
<feature type="region of interest" description="Disordered" evidence="3">
    <location>
        <begin position="399"/>
        <end position="450"/>
    </location>
</feature>
<dbReference type="GO" id="GO:0008270">
    <property type="term" value="F:zinc ion binding"/>
    <property type="evidence" value="ECO:0007669"/>
    <property type="project" value="UniProtKB-KW"/>
</dbReference>
<dbReference type="InterPro" id="IPR011990">
    <property type="entry name" value="TPR-like_helical_dom_sf"/>
</dbReference>
<name>A0A8X7WNN9_BRACI</name>
<feature type="compositionally biased region" description="Polar residues" evidence="3">
    <location>
        <begin position="399"/>
        <end position="408"/>
    </location>
</feature>
<evidence type="ECO:0000256" key="1">
    <source>
        <dbReference type="PROSITE-ProRule" id="PRU00175"/>
    </source>
</evidence>
<dbReference type="GO" id="GO:0005737">
    <property type="term" value="C:cytoplasm"/>
    <property type="evidence" value="ECO:0007669"/>
    <property type="project" value="UniProtKB-ARBA"/>
</dbReference>
<sequence>MFNGMMDPEMMRLAQDQMSRMTPADFARIQQQMMSNPDLMKMATESMNNMRPEDLRQAAEQLKHTRPEDMAQIGEKMANASPEEIAAMRVQADAQFTYQINAAQMLKKQGNELHSRGNFSGAAEKYLRAKNNLKDIPSSKGGALLLACSLNLMSCYLKTNQQEECIKEGSEVLAYDATNVKALYRRGQAYRDLGQFEDAVSDLRKAHEVSPEDETIADVLRDAKERLAVEGPDKASARGVVIEEITEEDTGESKKRSKEVTGTQRESNTGVHDRGVKTDVDGLQALRDDPEAIRTFQNFISKTDPDTLAALSGGKAGDMSPDMFKTASSMIGKMSPEELQKMVQTASSFKGDNPFASIAPSGENGFAPTPDMLKLASDMMSKMSPEEGERMFNMASSLKANAPVSTSNRDAEATEPRESSFAGESSSSSGNSFTVPRSGLEPSIASTPPADLQEQMRNQMKDPAMRQMFTSMIKNMNPEMMASMSEQFGMKLSQEDAAKAQEAMASLSPEALEKMMRWADRAQTGIEKAKKAKKWLLGKGGLIFAICMLVLAVILHRLGYIGRDLDAFRKIHVLLTLVRQPFYLYKLTPSQVSTSANALPLIKSMVKLRGWRLCFTKPLWGCCNLIGVGDTTSSEGHMISAAAFVQGGIQDACDDACSICLESFCDSDPSTLTSCKHEYHLQCILEWCQRSSQCPMCWQSISLKDPTSQELLEAVVQERNFRFNPPRNATIFHHPTLGDFELQHLPVGMDNAEIEERIIQHLAAAAAMGRVRHGARREGHRSRSSTQGGHPQYMVYTQHPNASPPPPPPPHPQMPSSPSQIDESDTVTNLPHNTTVGEGSLQANTVTNLSPSASDSNSRSLNQSSPSDQDRAGPSELQSFSESLKSRLNAVSTRYKESISKNTRNWKDRFFSRNTSMADLGSEVKREVSAGIATVSRMMERLETRENSSSRQPGTASVTSDSSENHTAAEANNEHYRRSEAGDEHSLNERGVKGTCAAGSGSS</sequence>
<dbReference type="Gene3D" id="3.30.40.10">
    <property type="entry name" value="Zinc/RING finger domain, C3HC4 (zinc finger)"/>
    <property type="match status" value="1"/>
</dbReference>
<dbReference type="InterPro" id="IPR053319">
    <property type="entry name" value="OEP61"/>
</dbReference>
<dbReference type="AlphaFoldDB" id="A0A8X7WNN9"/>
<feature type="region of interest" description="Disordered" evidence="3">
    <location>
        <begin position="245"/>
        <end position="276"/>
    </location>
</feature>
<feature type="compositionally biased region" description="Low complexity" evidence="3">
    <location>
        <begin position="419"/>
        <end position="433"/>
    </location>
</feature>
<dbReference type="SMART" id="SM00184">
    <property type="entry name" value="RING"/>
    <property type="match status" value="1"/>
</dbReference>
<reference evidence="5 6" key="1">
    <citation type="submission" date="2020-02" db="EMBL/GenBank/DDBJ databases">
        <authorList>
            <person name="Ma Q."/>
            <person name="Huang Y."/>
            <person name="Song X."/>
            <person name="Pei D."/>
        </authorList>
    </citation>
    <scope>NUCLEOTIDE SEQUENCE [LARGE SCALE GENOMIC DNA]</scope>
    <source>
        <strain evidence="5">Sxm20200214</strain>
        <tissue evidence="5">Leaf</tissue>
    </source>
</reference>
<proteinExistence type="predicted"/>
<keyword evidence="6" id="KW-1185">Reference proteome</keyword>
<dbReference type="FunFam" id="3.30.40.10:FF:000746">
    <property type="entry name" value="E3 ubiquitin-protein ligase RHF2A"/>
    <property type="match status" value="1"/>
</dbReference>
<keyword evidence="1" id="KW-0479">Metal-binding</keyword>
<evidence type="ECO:0000256" key="2">
    <source>
        <dbReference type="PROSITE-ProRule" id="PRU00339"/>
    </source>
</evidence>
<feature type="compositionally biased region" description="Basic and acidic residues" evidence="3">
    <location>
        <begin position="409"/>
        <end position="418"/>
    </location>
</feature>
<accession>A0A8X7WNN9</accession>
<keyword evidence="1" id="KW-0863">Zinc-finger</keyword>
<dbReference type="InterPro" id="IPR019734">
    <property type="entry name" value="TPR_rpt"/>
</dbReference>
<dbReference type="SMART" id="SM00028">
    <property type="entry name" value="TPR"/>
    <property type="match status" value="3"/>
</dbReference>
<feature type="compositionally biased region" description="Low complexity" evidence="3">
    <location>
        <begin position="849"/>
        <end position="867"/>
    </location>
</feature>
<organism evidence="5 6">
    <name type="scientific">Brassica carinata</name>
    <name type="common">Ethiopian mustard</name>
    <name type="synonym">Abyssinian cabbage</name>
    <dbReference type="NCBI Taxonomy" id="52824"/>
    <lineage>
        <taxon>Eukaryota</taxon>
        <taxon>Viridiplantae</taxon>
        <taxon>Streptophyta</taxon>
        <taxon>Embryophyta</taxon>
        <taxon>Tracheophyta</taxon>
        <taxon>Spermatophyta</taxon>
        <taxon>Magnoliopsida</taxon>
        <taxon>eudicotyledons</taxon>
        <taxon>Gunneridae</taxon>
        <taxon>Pentapetalae</taxon>
        <taxon>rosids</taxon>
        <taxon>malvids</taxon>
        <taxon>Brassicales</taxon>
        <taxon>Brassicaceae</taxon>
        <taxon>Brassiceae</taxon>
        <taxon>Brassica</taxon>
    </lineage>
</organism>
<gene>
    <name evidence="5" type="ORF">Bca52824_004751</name>
</gene>
<dbReference type="PROSITE" id="PS50005">
    <property type="entry name" value="TPR"/>
    <property type="match status" value="1"/>
</dbReference>
<keyword evidence="2" id="KW-0802">TPR repeat</keyword>
<dbReference type="OrthoDB" id="245563at2759"/>
<dbReference type="SUPFAM" id="SSF48452">
    <property type="entry name" value="TPR-like"/>
    <property type="match status" value="1"/>
</dbReference>
<feature type="region of interest" description="Disordered" evidence="3">
    <location>
        <begin position="940"/>
        <end position="1003"/>
    </location>
</feature>
<dbReference type="Gene3D" id="1.25.40.10">
    <property type="entry name" value="Tetratricopeptide repeat domain"/>
    <property type="match status" value="1"/>
</dbReference>
<feature type="compositionally biased region" description="Basic and acidic residues" evidence="3">
    <location>
        <begin position="972"/>
        <end position="992"/>
    </location>
</feature>
<feature type="repeat" description="TPR" evidence="2">
    <location>
        <begin position="180"/>
        <end position="213"/>
    </location>
</feature>
<feature type="compositionally biased region" description="Polar residues" evidence="3">
    <location>
        <begin position="260"/>
        <end position="270"/>
    </location>
</feature>
<keyword evidence="1" id="KW-0862">Zinc</keyword>
<dbReference type="InterPro" id="IPR013083">
    <property type="entry name" value="Znf_RING/FYVE/PHD"/>
</dbReference>
<dbReference type="EMBL" id="JAAMPC010000001">
    <property type="protein sequence ID" value="KAG2333571.1"/>
    <property type="molecule type" value="Genomic_DNA"/>
</dbReference>
<feature type="compositionally biased region" description="Pro residues" evidence="3">
    <location>
        <begin position="802"/>
        <end position="815"/>
    </location>
</feature>
<dbReference type="PANTHER" id="PTHR48433">
    <property type="entry name" value="OUTER ENVELOPE PROTEIN 61-LIKE"/>
    <property type="match status" value="1"/>
</dbReference>
<dbReference type="PROSITE" id="PS50089">
    <property type="entry name" value="ZF_RING_2"/>
    <property type="match status" value="1"/>
</dbReference>
<dbReference type="CDD" id="cd23122">
    <property type="entry name" value="RING-H2_RHF2A"/>
    <property type="match status" value="1"/>
</dbReference>